<organism evidence="1 2">
    <name type="scientific">Mycena albidolilacea</name>
    <dbReference type="NCBI Taxonomy" id="1033008"/>
    <lineage>
        <taxon>Eukaryota</taxon>
        <taxon>Fungi</taxon>
        <taxon>Dikarya</taxon>
        <taxon>Basidiomycota</taxon>
        <taxon>Agaricomycotina</taxon>
        <taxon>Agaricomycetes</taxon>
        <taxon>Agaricomycetidae</taxon>
        <taxon>Agaricales</taxon>
        <taxon>Marasmiineae</taxon>
        <taxon>Mycenaceae</taxon>
        <taxon>Mycena</taxon>
    </lineage>
</organism>
<keyword evidence="2" id="KW-1185">Reference proteome</keyword>
<name>A0AAD7EX04_9AGAR</name>
<dbReference type="EMBL" id="JARIHO010000010">
    <property type="protein sequence ID" value="KAJ7354523.1"/>
    <property type="molecule type" value="Genomic_DNA"/>
</dbReference>
<dbReference type="AlphaFoldDB" id="A0AAD7EX04"/>
<reference evidence="1" key="1">
    <citation type="submission" date="2023-03" db="EMBL/GenBank/DDBJ databases">
        <title>Massive genome expansion in bonnet fungi (Mycena s.s.) driven by repeated elements and novel gene families across ecological guilds.</title>
        <authorList>
            <consortium name="Lawrence Berkeley National Laboratory"/>
            <person name="Harder C.B."/>
            <person name="Miyauchi S."/>
            <person name="Viragh M."/>
            <person name="Kuo A."/>
            <person name="Thoen E."/>
            <person name="Andreopoulos B."/>
            <person name="Lu D."/>
            <person name="Skrede I."/>
            <person name="Drula E."/>
            <person name="Henrissat B."/>
            <person name="Morin E."/>
            <person name="Kohler A."/>
            <person name="Barry K."/>
            <person name="LaButti K."/>
            <person name="Morin E."/>
            <person name="Salamov A."/>
            <person name="Lipzen A."/>
            <person name="Mereny Z."/>
            <person name="Hegedus B."/>
            <person name="Baldrian P."/>
            <person name="Stursova M."/>
            <person name="Weitz H."/>
            <person name="Taylor A."/>
            <person name="Grigoriev I.V."/>
            <person name="Nagy L.G."/>
            <person name="Martin F."/>
            <person name="Kauserud H."/>
        </authorList>
    </citation>
    <scope>NUCLEOTIDE SEQUENCE</scope>
    <source>
        <strain evidence="1">CBHHK002</strain>
    </source>
</reference>
<evidence type="ECO:0000313" key="1">
    <source>
        <dbReference type="EMBL" id="KAJ7354523.1"/>
    </source>
</evidence>
<accession>A0AAD7EX04</accession>
<dbReference type="Proteomes" id="UP001218218">
    <property type="component" value="Unassembled WGS sequence"/>
</dbReference>
<proteinExistence type="predicted"/>
<sequence length="79" mass="8175">MLNVLRSVGGIACGRDADPLFTLLQAVEMLERMDFSDGTRVCGLRMCAVRKGKEGAFAGVVWASGGGAGEGGAADRGER</sequence>
<evidence type="ECO:0000313" key="2">
    <source>
        <dbReference type="Proteomes" id="UP001218218"/>
    </source>
</evidence>
<comment type="caution">
    <text evidence="1">The sequence shown here is derived from an EMBL/GenBank/DDBJ whole genome shotgun (WGS) entry which is preliminary data.</text>
</comment>
<protein>
    <submittedName>
        <fullName evidence="1">Uncharacterized protein</fullName>
    </submittedName>
</protein>
<gene>
    <name evidence="1" type="ORF">DFH08DRAFT_855143</name>
</gene>